<dbReference type="AlphaFoldDB" id="A0A7X0VD92"/>
<dbReference type="PANTHER" id="PTHR30146">
    <property type="entry name" value="LACI-RELATED TRANSCRIPTIONAL REPRESSOR"/>
    <property type="match status" value="1"/>
</dbReference>
<dbReference type="PROSITE" id="PS50932">
    <property type="entry name" value="HTH_LACI_2"/>
    <property type="match status" value="1"/>
</dbReference>
<dbReference type="SUPFAM" id="SSF47413">
    <property type="entry name" value="lambda repressor-like DNA-binding domains"/>
    <property type="match status" value="1"/>
</dbReference>
<keyword evidence="6" id="KW-1185">Reference proteome</keyword>
<keyword evidence="1" id="KW-0805">Transcription regulation</keyword>
<gene>
    <name evidence="5" type="ORF">H7C19_02050</name>
</gene>
<evidence type="ECO:0000256" key="2">
    <source>
        <dbReference type="ARBA" id="ARBA00023125"/>
    </source>
</evidence>
<comment type="caution">
    <text evidence="5">The sequence shown here is derived from an EMBL/GenBank/DDBJ whole genome shotgun (WGS) entry which is preliminary data.</text>
</comment>
<dbReference type="Gene3D" id="3.40.50.2300">
    <property type="match status" value="2"/>
</dbReference>
<dbReference type="Gene3D" id="1.10.260.40">
    <property type="entry name" value="lambda repressor-like DNA-binding domains"/>
    <property type="match status" value="1"/>
</dbReference>
<organism evidence="5 6">
    <name type="scientific">Cohnella nanjingensis</name>
    <dbReference type="NCBI Taxonomy" id="1387779"/>
    <lineage>
        <taxon>Bacteria</taxon>
        <taxon>Bacillati</taxon>
        <taxon>Bacillota</taxon>
        <taxon>Bacilli</taxon>
        <taxon>Bacillales</taxon>
        <taxon>Paenibacillaceae</taxon>
        <taxon>Cohnella</taxon>
    </lineage>
</organism>
<protein>
    <submittedName>
        <fullName evidence="5">LacI family DNA-binding transcriptional regulator</fullName>
    </submittedName>
</protein>
<dbReference type="InterPro" id="IPR010982">
    <property type="entry name" value="Lambda_DNA-bd_dom_sf"/>
</dbReference>
<dbReference type="InterPro" id="IPR046335">
    <property type="entry name" value="LacI/GalR-like_sensor"/>
</dbReference>
<evidence type="ECO:0000313" key="6">
    <source>
        <dbReference type="Proteomes" id="UP000547209"/>
    </source>
</evidence>
<keyword evidence="2 5" id="KW-0238">DNA-binding</keyword>
<dbReference type="CDD" id="cd01392">
    <property type="entry name" value="HTH_LacI"/>
    <property type="match status" value="1"/>
</dbReference>
<evidence type="ECO:0000259" key="4">
    <source>
        <dbReference type="PROSITE" id="PS50932"/>
    </source>
</evidence>
<evidence type="ECO:0000256" key="1">
    <source>
        <dbReference type="ARBA" id="ARBA00023015"/>
    </source>
</evidence>
<dbReference type="InterPro" id="IPR000843">
    <property type="entry name" value="HTH_LacI"/>
</dbReference>
<reference evidence="5 6" key="1">
    <citation type="submission" date="2020-08" db="EMBL/GenBank/DDBJ databases">
        <title>Cohnella phylogeny.</title>
        <authorList>
            <person name="Dunlap C."/>
        </authorList>
    </citation>
    <scope>NUCLEOTIDE SEQUENCE [LARGE SCALE GENOMIC DNA]</scope>
    <source>
        <strain evidence="5 6">DSM 28246</strain>
    </source>
</reference>
<dbReference type="Pfam" id="PF00356">
    <property type="entry name" value="LacI"/>
    <property type="match status" value="1"/>
</dbReference>
<evidence type="ECO:0000313" key="5">
    <source>
        <dbReference type="EMBL" id="MBB6669461.1"/>
    </source>
</evidence>
<dbReference type="GO" id="GO:0000976">
    <property type="term" value="F:transcription cis-regulatory region binding"/>
    <property type="evidence" value="ECO:0007669"/>
    <property type="project" value="TreeGrafter"/>
</dbReference>
<accession>A0A7X0VD92</accession>
<dbReference type="PANTHER" id="PTHR30146:SF109">
    <property type="entry name" value="HTH-TYPE TRANSCRIPTIONAL REGULATOR GALS"/>
    <property type="match status" value="1"/>
</dbReference>
<proteinExistence type="predicted"/>
<keyword evidence="3" id="KW-0804">Transcription</keyword>
<dbReference type="InterPro" id="IPR028082">
    <property type="entry name" value="Peripla_BP_I"/>
</dbReference>
<dbReference type="Pfam" id="PF13377">
    <property type="entry name" value="Peripla_BP_3"/>
    <property type="match status" value="1"/>
</dbReference>
<sequence>MPITIKDIASELNVSATTVSRALKNDARISVEVREKVKKSAAKMGYRPNLMAKSLVSSRTDAIGLLVDNLSWSFFSELAERVQNAAEKHGYSVFIYSSQKSAGLEKAGVERFMSRGIDGLLVYATEKEENRAFYSELDKLGIPVLFFNHFLRMDVNCVTTDDYDGTIQAIRHLGSLGHRRIAYVGSGEESSFKQQRLAGYRDGLNELGVEASPHWIGLEEDDPAYGYRKVKAWLAAPADERPTAVFAQNDMLAFGIYRAAAEAGLRVPDDLSVIGFDDLDVCQLMHPPLTTVRIPLKQLAEAAIRFMLDRFAAEAGGEAVRLKTTLSPSLIIRQSTAPLKQ</sequence>
<dbReference type="CDD" id="cd06267">
    <property type="entry name" value="PBP1_LacI_sugar_binding-like"/>
    <property type="match status" value="1"/>
</dbReference>
<feature type="domain" description="HTH lacI-type" evidence="4">
    <location>
        <begin position="3"/>
        <end position="57"/>
    </location>
</feature>
<dbReference type="GO" id="GO:0003700">
    <property type="term" value="F:DNA-binding transcription factor activity"/>
    <property type="evidence" value="ECO:0007669"/>
    <property type="project" value="TreeGrafter"/>
</dbReference>
<dbReference type="SMART" id="SM00354">
    <property type="entry name" value="HTH_LACI"/>
    <property type="match status" value="1"/>
</dbReference>
<name>A0A7X0VD92_9BACL</name>
<dbReference type="EMBL" id="JACJVP010000001">
    <property type="protein sequence ID" value="MBB6669461.1"/>
    <property type="molecule type" value="Genomic_DNA"/>
</dbReference>
<dbReference type="SUPFAM" id="SSF53822">
    <property type="entry name" value="Periplasmic binding protein-like I"/>
    <property type="match status" value="1"/>
</dbReference>
<dbReference type="Proteomes" id="UP000547209">
    <property type="component" value="Unassembled WGS sequence"/>
</dbReference>
<evidence type="ECO:0000256" key="3">
    <source>
        <dbReference type="ARBA" id="ARBA00023163"/>
    </source>
</evidence>